<comment type="caution">
    <text evidence="2">The sequence shown here is derived from an EMBL/GenBank/DDBJ whole genome shotgun (WGS) entry which is preliminary data.</text>
</comment>
<feature type="compositionally biased region" description="Polar residues" evidence="1">
    <location>
        <begin position="21"/>
        <end position="34"/>
    </location>
</feature>
<reference evidence="2 3" key="1">
    <citation type="submission" date="2023-08" db="EMBL/GenBank/DDBJ databases">
        <authorList>
            <person name="Girao M."/>
            <person name="Carvalho M.F."/>
        </authorList>
    </citation>
    <scope>NUCLEOTIDE SEQUENCE [LARGE SCALE GENOMIC DNA]</scope>
    <source>
        <strain evidence="2 3">CC-R104</strain>
    </source>
</reference>
<name>A0ABU7JYB6_9NOCA</name>
<feature type="compositionally biased region" description="Low complexity" evidence="1">
    <location>
        <begin position="67"/>
        <end position="79"/>
    </location>
</feature>
<feature type="compositionally biased region" description="Low complexity" evidence="1">
    <location>
        <begin position="35"/>
        <end position="47"/>
    </location>
</feature>
<evidence type="ECO:0000313" key="3">
    <source>
        <dbReference type="Proteomes" id="UP001331936"/>
    </source>
</evidence>
<proteinExistence type="predicted"/>
<evidence type="ECO:0000256" key="1">
    <source>
        <dbReference type="SAM" id="MobiDB-lite"/>
    </source>
</evidence>
<dbReference type="Proteomes" id="UP001331936">
    <property type="component" value="Unassembled WGS sequence"/>
</dbReference>
<keyword evidence="3" id="KW-1185">Reference proteome</keyword>
<accession>A0ABU7JYB6</accession>
<sequence length="210" mass="22107">MVLLLVLGGMIVFVIQRDDATTSNVSPQPETNSKVPAVDAPAAPVPDLGQPSDSGDATQIPQPPEEALPAAEESASAWPGPNTVGAAPSPDFPTSLPQWTLLRSWTVLPRIFEDSPWVEAPGPDYSTFPAAQNACGTGRTLVRWRAVNPSSEVVATDLNAINTPGTQVSANAGWMDLDLCHLPAFRLIDSADGSTLTDVTISIQQYLPAP</sequence>
<dbReference type="RefSeq" id="WP_330154150.1">
    <property type="nucleotide sequence ID" value="NZ_JAUZMZ010000186.1"/>
</dbReference>
<gene>
    <name evidence="2" type="ORF">Q8814_22215</name>
</gene>
<dbReference type="EMBL" id="JAUZMZ010000186">
    <property type="protein sequence ID" value="MEE2034792.1"/>
    <property type="molecule type" value="Genomic_DNA"/>
</dbReference>
<feature type="region of interest" description="Disordered" evidence="1">
    <location>
        <begin position="21"/>
        <end position="91"/>
    </location>
</feature>
<feature type="compositionally biased region" description="Polar residues" evidence="1">
    <location>
        <begin position="51"/>
        <end position="60"/>
    </location>
</feature>
<protein>
    <submittedName>
        <fullName evidence="2">Uncharacterized protein</fullName>
    </submittedName>
</protein>
<organism evidence="2 3">
    <name type="scientific">Rhodococcus chondri</name>
    <dbReference type="NCBI Taxonomy" id="3065941"/>
    <lineage>
        <taxon>Bacteria</taxon>
        <taxon>Bacillati</taxon>
        <taxon>Actinomycetota</taxon>
        <taxon>Actinomycetes</taxon>
        <taxon>Mycobacteriales</taxon>
        <taxon>Nocardiaceae</taxon>
        <taxon>Rhodococcus</taxon>
    </lineage>
</organism>
<evidence type="ECO:0000313" key="2">
    <source>
        <dbReference type="EMBL" id="MEE2034792.1"/>
    </source>
</evidence>